<accession>A0A1G2U4U8</accession>
<dbReference type="Gene3D" id="1.10.10.10">
    <property type="entry name" value="Winged helix-like DNA-binding domain superfamily/Winged helix DNA-binding domain"/>
    <property type="match status" value="1"/>
</dbReference>
<proteinExistence type="predicted"/>
<dbReference type="AlphaFoldDB" id="A0A1G2U4U8"/>
<dbReference type="EMBL" id="MHWD01000008">
    <property type="protein sequence ID" value="OHB04527.1"/>
    <property type="molecule type" value="Genomic_DNA"/>
</dbReference>
<dbReference type="InterPro" id="IPR036388">
    <property type="entry name" value="WH-like_DNA-bd_sf"/>
</dbReference>
<dbReference type="SUPFAM" id="SSF46785">
    <property type="entry name" value="Winged helix' DNA-binding domain"/>
    <property type="match status" value="1"/>
</dbReference>
<reference evidence="1 2" key="1">
    <citation type="journal article" date="2016" name="Nat. Commun.">
        <title>Thousands of microbial genomes shed light on interconnected biogeochemical processes in an aquifer system.</title>
        <authorList>
            <person name="Anantharaman K."/>
            <person name="Brown C.T."/>
            <person name="Hug L.A."/>
            <person name="Sharon I."/>
            <person name="Castelle C.J."/>
            <person name="Probst A.J."/>
            <person name="Thomas B.C."/>
            <person name="Singh A."/>
            <person name="Wilkins M.J."/>
            <person name="Karaoz U."/>
            <person name="Brodie E.L."/>
            <person name="Williams K.H."/>
            <person name="Hubbard S.S."/>
            <person name="Banfield J.F."/>
        </authorList>
    </citation>
    <scope>NUCLEOTIDE SEQUENCE [LARGE SCALE GENOMIC DNA]</scope>
</reference>
<evidence type="ECO:0000313" key="1">
    <source>
        <dbReference type="EMBL" id="OHB04527.1"/>
    </source>
</evidence>
<name>A0A1G2U4U8_9BACT</name>
<dbReference type="InterPro" id="IPR036390">
    <property type="entry name" value="WH_DNA-bd_sf"/>
</dbReference>
<dbReference type="Proteomes" id="UP000179283">
    <property type="component" value="Unassembled WGS sequence"/>
</dbReference>
<gene>
    <name evidence="1" type="ORF">A2920_01105</name>
</gene>
<evidence type="ECO:0008006" key="3">
    <source>
        <dbReference type="Google" id="ProtNLM"/>
    </source>
</evidence>
<protein>
    <recommendedName>
        <fullName evidence="3">HTH deoR-type domain-containing protein</fullName>
    </recommendedName>
</protein>
<comment type="caution">
    <text evidence="1">The sequence shown here is derived from an EMBL/GenBank/DDBJ whole genome shotgun (WGS) entry which is preliminary data.</text>
</comment>
<sequence>MDNLSDKTNVNEPKNSKIELQNNDIGVIGFSIKDRNLLFIYQKIKKLSAVLFRLSGMISREQVLSDKLKQASLGLISHCTEARKNSLGFREMQKISLEADILEILSFIEVASFSDLISPMNIAILRREFSVLLKNIATFDGENRTSMINVESYLKENNFRYEHLDNGTVLSKPVISDNDGVIKDNMIGSYRSVGTKEESLEEEKDKLKDFSSVAVKKNKRQSLVISLLKKKKEIMIKDLAGIINDCSEKTIQRELSALVESGLLKKTGERRWTRYSLAK</sequence>
<organism evidence="1 2">
    <name type="scientific">Candidatus Zambryskibacteria bacterium RIFCSPLOWO2_01_FULL_43_17</name>
    <dbReference type="NCBI Taxonomy" id="1802760"/>
    <lineage>
        <taxon>Bacteria</taxon>
        <taxon>Candidatus Zambryskiibacteriota</taxon>
    </lineage>
</organism>
<evidence type="ECO:0000313" key="2">
    <source>
        <dbReference type="Proteomes" id="UP000179283"/>
    </source>
</evidence>